<protein>
    <submittedName>
        <fullName evidence="1">Uncharacterized protein</fullName>
    </submittedName>
</protein>
<name>A0A8H3LYZ1_9GLOM</name>
<proteinExistence type="predicted"/>
<organism evidence="1 2">
    <name type="scientific">Rhizophagus clarus</name>
    <dbReference type="NCBI Taxonomy" id="94130"/>
    <lineage>
        <taxon>Eukaryota</taxon>
        <taxon>Fungi</taxon>
        <taxon>Fungi incertae sedis</taxon>
        <taxon>Mucoromycota</taxon>
        <taxon>Glomeromycotina</taxon>
        <taxon>Glomeromycetes</taxon>
        <taxon>Glomerales</taxon>
        <taxon>Glomeraceae</taxon>
        <taxon>Rhizophagus</taxon>
    </lineage>
</organism>
<dbReference type="Proteomes" id="UP000615446">
    <property type="component" value="Unassembled WGS sequence"/>
</dbReference>
<dbReference type="EMBL" id="BLAL01000259">
    <property type="protein sequence ID" value="GES97583.1"/>
    <property type="molecule type" value="Genomic_DNA"/>
</dbReference>
<dbReference type="AlphaFoldDB" id="A0A8H3LYZ1"/>
<accession>A0A8H3LYZ1</accession>
<reference evidence="1" key="1">
    <citation type="submission" date="2019-10" db="EMBL/GenBank/DDBJ databases">
        <title>Conservation and host-specific expression of non-tandemly repeated heterogenous ribosome RNA gene in arbuscular mycorrhizal fungi.</title>
        <authorList>
            <person name="Maeda T."/>
            <person name="Kobayashi Y."/>
            <person name="Nakagawa T."/>
            <person name="Ezawa T."/>
            <person name="Yamaguchi K."/>
            <person name="Bino T."/>
            <person name="Nishimoto Y."/>
            <person name="Shigenobu S."/>
            <person name="Kawaguchi M."/>
        </authorList>
    </citation>
    <scope>NUCLEOTIDE SEQUENCE</scope>
    <source>
        <strain evidence="1">HR1</strain>
    </source>
</reference>
<gene>
    <name evidence="1" type="ORF">RCL2_002417100</name>
</gene>
<evidence type="ECO:0000313" key="2">
    <source>
        <dbReference type="Proteomes" id="UP000615446"/>
    </source>
</evidence>
<comment type="caution">
    <text evidence="1">The sequence shown here is derived from an EMBL/GenBank/DDBJ whole genome shotgun (WGS) entry which is preliminary data.</text>
</comment>
<evidence type="ECO:0000313" key="1">
    <source>
        <dbReference type="EMBL" id="GES97583.1"/>
    </source>
</evidence>
<sequence length="92" mass="10298">MLSRSSILDILFHLNANLDWLHSGINFGICSIKILFRNSNGIPVFRISWLISDDNRASTCCPTRISTPVDAVDIFAKKDLIIALSKNEHSII</sequence>